<dbReference type="Proteomes" id="UP000196052">
    <property type="component" value="Unassembled WGS sequence"/>
</dbReference>
<sequence>MAIFQSNVQKAEKIATQMSSDSEAVQKQYHMQYVRQ</sequence>
<accession>A0A1C4CTK3</accession>
<dbReference type="AlphaFoldDB" id="A0A1C4CTK3"/>
<proteinExistence type="predicted"/>
<protein>
    <submittedName>
        <fullName evidence="1">Uncharacterized protein</fullName>
    </submittedName>
</protein>
<dbReference type="EMBL" id="FMBE01000013">
    <property type="protein sequence ID" value="SCC22494.1"/>
    <property type="molecule type" value="Genomic_DNA"/>
</dbReference>
<name>A0A1C4CTK3_9BACI</name>
<gene>
    <name evidence="1" type="ORF">BC05F1_02165</name>
</gene>
<organism evidence="1 2">
    <name type="scientific">Bacillus wiedmannii</name>
    <dbReference type="NCBI Taxonomy" id="1890302"/>
    <lineage>
        <taxon>Bacteria</taxon>
        <taxon>Bacillati</taxon>
        <taxon>Bacillota</taxon>
        <taxon>Bacilli</taxon>
        <taxon>Bacillales</taxon>
        <taxon>Bacillaceae</taxon>
        <taxon>Bacillus</taxon>
        <taxon>Bacillus cereus group</taxon>
    </lineage>
</organism>
<evidence type="ECO:0000313" key="1">
    <source>
        <dbReference type="EMBL" id="SCC22494.1"/>
    </source>
</evidence>
<evidence type="ECO:0000313" key="2">
    <source>
        <dbReference type="Proteomes" id="UP000196052"/>
    </source>
</evidence>
<reference evidence="2" key="1">
    <citation type="submission" date="2016-08" db="EMBL/GenBank/DDBJ databases">
        <authorList>
            <person name="Loux V."/>
            <person name="Rue O."/>
        </authorList>
    </citation>
    <scope>NUCLEOTIDE SEQUENCE [LARGE SCALE GENOMIC DNA]</scope>
    <source>
        <strain evidence="2">INRA Bc05-F1</strain>
    </source>
</reference>